<dbReference type="InterPro" id="IPR043502">
    <property type="entry name" value="DNA/RNA_pol_sf"/>
</dbReference>
<dbReference type="InterPro" id="IPR043128">
    <property type="entry name" value="Rev_trsase/Diguanyl_cyclase"/>
</dbReference>
<dbReference type="EMBL" id="JAIWYP010000007">
    <property type="protein sequence ID" value="KAH3800799.1"/>
    <property type="molecule type" value="Genomic_DNA"/>
</dbReference>
<dbReference type="Gene3D" id="3.30.70.270">
    <property type="match status" value="1"/>
</dbReference>
<keyword evidence="3" id="KW-1185">Reference proteome</keyword>
<evidence type="ECO:0000313" key="2">
    <source>
        <dbReference type="EMBL" id="KAH3800799.1"/>
    </source>
</evidence>
<comment type="caution">
    <text evidence="2">The sequence shown here is derived from an EMBL/GenBank/DDBJ whole genome shotgun (WGS) entry which is preliminary data.</text>
</comment>
<dbReference type="Proteomes" id="UP000828390">
    <property type="component" value="Unassembled WGS sequence"/>
</dbReference>
<proteinExistence type="predicted"/>
<organism evidence="2 3">
    <name type="scientific">Dreissena polymorpha</name>
    <name type="common">Zebra mussel</name>
    <name type="synonym">Mytilus polymorpha</name>
    <dbReference type="NCBI Taxonomy" id="45954"/>
    <lineage>
        <taxon>Eukaryota</taxon>
        <taxon>Metazoa</taxon>
        <taxon>Spiralia</taxon>
        <taxon>Lophotrochozoa</taxon>
        <taxon>Mollusca</taxon>
        <taxon>Bivalvia</taxon>
        <taxon>Autobranchia</taxon>
        <taxon>Heteroconchia</taxon>
        <taxon>Euheterodonta</taxon>
        <taxon>Imparidentia</taxon>
        <taxon>Neoheterodontei</taxon>
        <taxon>Myida</taxon>
        <taxon>Dreissenoidea</taxon>
        <taxon>Dreissenidae</taxon>
        <taxon>Dreissena</taxon>
    </lineage>
</organism>
<sequence length="141" mass="16180">MASPLTMKRPVLSLNDQHPKTLRRQFLGFAGFYRRYVELYALIVEPLNELLKGHDTTGRASKRKKRSKKTNKPAVLSWADTQDPLFCTQAHQVMALVLSFTKIRMEQKRSLHMPVVAIRESRPSTKARILSVQVGSYRQVS</sequence>
<feature type="region of interest" description="Disordered" evidence="1">
    <location>
        <begin position="55"/>
        <end position="74"/>
    </location>
</feature>
<feature type="compositionally biased region" description="Basic residues" evidence="1">
    <location>
        <begin position="60"/>
        <end position="71"/>
    </location>
</feature>
<reference evidence="2" key="1">
    <citation type="journal article" date="2019" name="bioRxiv">
        <title>The Genome of the Zebra Mussel, Dreissena polymorpha: A Resource for Invasive Species Research.</title>
        <authorList>
            <person name="McCartney M.A."/>
            <person name="Auch B."/>
            <person name="Kono T."/>
            <person name="Mallez S."/>
            <person name="Zhang Y."/>
            <person name="Obille A."/>
            <person name="Becker A."/>
            <person name="Abrahante J.E."/>
            <person name="Garbe J."/>
            <person name="Badalamenti J.P."/>
            <person name="Herman A."/>
            <person name="Mangelson H."/>
            <person name="Liachko I."/>
            <person name="Sullivan S."/>
            <person name="Sone E.D."/>
            <person name="Koren S."/>
            <person name="Silverstein K.A.T."/>
            <person name="Beckman K.B."/>
            <person name="Gohl D.M."/>
        </authorList>
    </citation>
    <scope>NUCLEOTIDE SEQUENCE</scope>
    <source>
        <strain evidence="2">Duluth1</strain>
        <tissue evidence="2">Whole animal</tissue>
    </source>
</reference>
<evidence type="ECO:0000313" key="3">
    <source>
        <dbReference type="Proteomes" id="UP000828390"/>
    </source>
</evidence>
<accession>A0A9D4FKF9</accession>
<evidence type="ECO:0000256" key="1">
    <source>
        <dbReference type="SAM" id="MobiDB-lite"/>
    </source>
</evidence>
<name>A0A9D4FKF9_DREPO</name>
<reference evidence="2" key="2">
    <citation type="submission" date="2020-11" db="EMBL/GenBank/DDBJ databases">
        <authorList>
            <person name="McCartney M.A."/>
            <person name="Auch B."/>
            <person name="Kono T."/>
            <person name="Mallez S."/>
            <person name="Becker A."/>
            <person name="Gohl D.M."/>
            <person name="Silverstein K.A.T."/>
            <person name="Koren S."/>
            <person name="Bechman K.B."/>
            <person name="Herman A."/>
            <person name="Abrahante J.E."/>
            <person name="Garbe J."/>
        </authorList>
    </citation>
    <scope>NUCLEOTIDE SEQUENCE</scope>
    <source>
        <strain evidence="2">Duluth1</strain>
        <tissue evidence="2">Whole animal</tissue>
    </source>
</reference>
<dbReference type="SUPFAM" id="SSF56672">
    <property type="entry name" value="DNA/RNA polymerases"/>
    <property type="match status" value="1"/>
</dbReference>
<protein>
    <submittedName>
        <fullName evidence="2">Uncharacterized protein</fullName>
    </submittedName>
</protein>
<dbReference type="AlphaFoldDB" id="A0A9D4FKF9"/>
<gene>
    <name evidence="2" type="ORF">DPMN_154442</name>
</gene>